<dbReference type="PANTHER" id="PTHR31806">
    <property type="entry name" value="PURINE-CYTOSINE PERMEASE FCY2-RELATED"/>
    <property type="match status" value="1"/>
</dbReference>
<evidence type="ECO:0000256" key="8">
    <source>
        <dbReference type="SAM" id="Phobius"/>
    </source>
</evidence>
<feature type="transmembrane region" description="Helical" evidence="8">
    <location>
        <begin position="100"/>
        <end position="121"/>
    </location>
</feature>
<dbReference type="PIRSF" id="PIRSF002744">
    <property type="entry name" value="Pur-cyt_permease"/>
    <property type="match status" value="1"/>
</dbReference>
<feature type="transmembrane region" description="Helical" evidence="8">
    <location>
        <begin position="26"/>
        <end position="48"/>
    </location>
</feature>
<evidence type="ECO:0000313" key="9">
    <source>
        <dbReference type="EMBL" id="KAF2485634.1"/>
    </source>
</evidence>
<dbReference type="InterPro" id="IPR001248">
    <property type="entry name" value="Pur-cyt_permease"/>
</dbReference>
<keyword evidence="6 7" id="KW-0472">Membrane</keyword>
<feature type="transmembrane region" description="Helical" evidence="8">
    <location>
        <begin position="60"/>
        <end position="80"/>
    </location>
</feature>
<evidence type="ECO:0000313" key="10">
    <source>
        <dbReference type="Proteomes" id="UP000799767"/>
    </source>
</evidence>
<proteinExistence type="inferred from homology"/>
<evidence type="ECO:0000256" key="4">
    <source>
        <dbReference type="ARBA" id="ARBA00022692"/>
    </source>
</evidence>
<dbReference type="Gene3D" id="1.10.4160.10">
    <property type="entry name" value="Hydantoin permease"/>
    <property type="match status" value="1"/>
</dbReference>
<feature type="transmembrane region" description="Helical" evidence="8">
    <location>
        <begin position="164"/>
        <end position="186"/>
    </location>
</feature>
<accession>A0A6A6Q0W3</accession>
<feature type="transmembrane region" description="Helical" evidence="8">
    <location>
        <begin position="363"/>
        <end position="385"/>
    </location>
</feature>
<protein>
    <submittedName>
        <fullName evidence="9">Permease for cytosine/purines, uracil, thiamine, allantoin-domain-containing protein</fullName>
    </submittedName>
</protein>
<evidence type="ECO:0000256" key="6">
    <source>
        <dbReference type="ARBA" id="ARBA00023136"/>
    </source>
</evidence>
<keyword evidence="5 8" id="KW-1133">Transmembrane helix</keyword>
<feature type="transmembrane region" description="Helical" evidence="8">
    <location>
        <begin position="198"/>
        <end position="221"/>
    </location>
</feature>
<feature type="transmembrane region" description="Helical" evidence="8">
    <location>
        <begin position="126"/>
        <end position="144"/>
    </location>
</feature>
<evidence type="ECO:0000256" key="3">
    <source>
        <dbReference type="ARBA" id="ARBA00022448"/>
    </source>
</evidence>
<name>A0A6A6Q0W3_9PEZI</name>
<dbReference type="EMBL" id="MU001633">
    <property type="protein sequence ID" value="KAF2485634.1"/>
    <property type="molecule type" value="Genomic_DNA"/>
</dbReference>
<evidence type="ECO:0000256" key="1">
    <source>
        <dbReference type="ARBA" id="ARBA00004141"/>
    </source>
</evidence>
<gene>
    <name evidence="9" type="ORF">BDY17DRAFT_308978</name>
</gene>
<dbReference type="InterPro" id="IPR026030">
    <property type="entry name" value="Pur-cyt_permease_Fcy2/21/22"/>
</dbReference>
<feature type="transmembrane region" description="Helical" evidence="8">
    <location>
        <begin position="293"/>
        <end position="314"/>
    </location>
</feature>
<evidence type="ECO:0000256" key="5">
    <source>
        <dbReference type="ARBA" id="ARBA00022989"/>
    </source>
</evidence>
<keyword evidence="10" id="KW-1185">Reference proteome</keyword>
<dbReference type="AlphaFoldDB" id="A0A6A6Q0W3"/>
<keyword evidence="4 8" id="KW-0812">Transmembrane</keyword>
<comment type="subcellular location">
    <subcellularLocation>
        <location evidence="1">Membrane</location>
        <topology evidence="1">Multi-pass membrane protein</topology>
    </subcellularLocation>
</comment>
<dbReference type="PANTHER" id="PTHR31806:SF1">
    <property type="entry name" value="PURINE-CYTOSINE PERMEASE FCY2-RELATED"/>
    <property type="match status" value="1"/>
</dbReference>
<keyword evidence="3 7" id="KW-0813">Transport</keyword>
<dbReference type="GO" id="GO:0022857">
    <property type="term" value="F:transmembrane transporter activity"/>
    <property type="evidence" value="ECO:0007669"/>
    <property type="project" value="InterPro"/>
</dbReference>
<organism evidence="9 10">
    <name type="scientific">Neohortaea acidophila</name>
    <dbReference type="NCBI Taxonomy" id="245834"/>
    <lineage>
        <taxon>Eukaryota</taxon>
        <taxon>Fungi</taxon>
        <taxon>Dikarya</taxon>
        <taxon>Ascomycota</taxon>
        <taxon>Pezizomycotina</taxon>
        <taxon>Dothideomycetes</taxon>
        <taxon>Dothideomycetidae</taxon>
        <taxon>Mycosphaerellales</taxon>
        <taxon>Teratosphaeriaceae</taxon>
        <taxon>Neohortaea</taxon>
    </lineage>
</organism>
<sequence>MAVATLSVGTLGPIFGLTFWDSFAIILPVNIFTCMIPAWTATIGLTGLRMTTFSRYSFGYWGNLIVVVFSMISTTGWNAINAISGASCLAAVSGGSLPSWAGVIIITTTVWVICVFGISWIHRIDAFIWIPPLIVWCVAAGTGAKHFSGDAIPAPTGATGAGSALSFIAVVFSFAVSWINCAADYNVRMPTETPRYKIFIATYIGICVPAVLVQSLGAALYSGAQTDPSWKAAFAAFGVGGPLAKALEPAGGFGKFLVVLAGLSSIPNNIPNNYSFALHAQNFGPWAVRVPRILFVTMGYIIAIIVGSLASLSFASSLQTFLSIIGYWTVIHIVVVAEEHIFFRKCRWSSYSLDAWNEPALFNFGWSAIGAFCFGFLGAAMGMNVEWFSGPIARLIGAHGANVGQELSFAFSALTFPLLRWLELRWSSE</sequence>
<evidence type="ECO:0000256" key="7">
    <source>
        <dbReference type="PIRNR" id="PIRNR002744"/>
    </source>
</evidence>
<dbReference type="GeneID" id="54476274"/>
<feature type="transmembrane region" description="Helical" evidence="8">
    <location>
        <begin position="321"/>
        <end position="343"/>
    </location>
</feature>
<dbReference type="OrthoDB" id="5428495at2759"/>
<dbReference type="GO" id="GO:0005886">
    <property type="term" value="C:plasma membrane"/>
    <property type="evidence" value="ECO:0007669"/>
    <property type="project" value="TreeGrafter"/>
</dbReference>
<evidence type="ECO:0000256" key="2">
    <source>
        <dbReference type="ARBA" id="ARBA00008974"/>
    </source>
</evidence>
<dbReference type="RefSeq" id="XP_033592203.1">
    <property type="nucleotide sequence ID" value="XM_033735272.1"/>
</dbReference>
<comment type="similarity">
    <text evidence="2 7">Belongs to the purine-cytosine permease (2.A.39) family.</text>
</comment>
<dbReference type="Proteomes" id="UP000799767">
    <property type="component" value="Unassembled WGS sequence"/>
</dbReference>
<reference evidence="9" key="1">
    <citation type="journal article" date="2020" name="Stud. Mycol.">
        <title>101 Dothideomycetes genomes: a test case for predicting lifestyles and emergence of pathogens.</title>
        <authorList>
            <person name="Haridas S."/>
            <person name="Albert R."/>
            <person name="Binder M."/>
            <person name="Bloem J."/>
            <person name="Labutti K."/>
            <person name="Salamov A."/>
            <person name="Andreopoulos B."/>
            <person name="Baker S."/>
            <person name="Barry K."/>
            <person name="Bills G."/>
            <person name="Bluhm B."/>
            <person name="Cannon C."/>
            <person name="Castanera R."/>
            <person name="Culley D."/>
            <person name="Daum C."/>
            <person name="Ezra D."/>
            <person name="Gonzalez J."/>
            <person name="Henrissat B."/>
            <person name="Kuo A."/>
            <person name="Liang C."/>
            <person name="Lipzen A."/>
            <person name="Lutzoni F."/>
            <person name="Magnuson J."/>
            <person name="Mondo S."/>
            <person name="Nolan M."/>
            <person name="Ohm R."/>
            <person name="Pangilinan J."/>
            <person name="Park H.-J."/>
            <person name="Ramirez L."/>
            <person name="Alfaro M."/>
            <person name="Sun H."/>
            <person name="Tritt A."/>
            <person name="Yoshinaga Y."/>
            <person name="Zwiers L.-H."/>
            <person name="Turgeon B."/>
            <person name="Goodwin S."/>
            <person name="Spatafora J."/>
            <person name="Crous P."/>
            <person name="Grigoriev I."/>
        </authorList>
    </citation>
    <scope>NUCLEOTIDE SEQUENCE</scope>
    <source>
        <strain evidence="9">CBS 113389</strain>
    </source>
</reference>
<dbReference type="Pfam" id="PF02133">
    <property type="entry name" value="Transp_cyt_pur"/>
    <property type="match status" value="1"/>
</dbReference>